<dbReference type="Proteomes" id="UP000474228">
    <property type="component" value="Unassembled WGS sequence"/>
</dbReference>
<evidence type="ECO:0000313" key="2">
    <source>
        <dbReference type="EMBL" id="MTV64560.1"/>
    </source>
</evidence>
<dbReference type="InterPro" id="IPR017932">
    <property type="entry name" value="GATase_2_dom"/>
</dbReference>
<dbReference type="Pfam" id="PF13522">
    <property type="entry name" value="GATase_6"/>
    <property type="match status" value="1"/>
</dbReference>
<accession>A0A6G2D6U0</accession>
<feature type="domain" description="Glutamine amidotransferase type-2" evidence="1">
    <location>
        <begin position="1"/>
        <end position="70"/>
    </location>
</feature>
<reference evidence="2 3" key="1">
    <citation type="submission" date="2019-11" db="EMBL/GenBank/DDBJ databases">
        <title>Growth characteristics of pneumococcus vary with the chemical composition of the capsule and with environmental conditions.</title>
        <authorList>
            <person name="Tothpal A."/>
            <person name="Desobry K."/>
            <person name="Joshi S."/>
            <person name="Wyllie A.L."/>
            <person name="Weinberger D.M."/>
        </authorList>
    </citation>
    <scope>NUCLEOTIDE SEQUENCE [LARGE SCALE GENOMIC DNA]</scope>
    <source>
        <strain evidence="3">pnumococcus22F</strain>
    </source>
</reference>
<dbReference type="EMBL" id="WNHJ01000977">
    <property type="protein sequence ID" value="MTV64560.1"/>
    <property type="molecule type" value="Genomic_DNA"/>
</dbReference>
<protein>
    <recommendedName>
        <fullName evidence="1">Glutamine amidotransferase type-2 domain-containing protein</fullName>
    </recommendedName>
</protein>
<comment type="caution">
    <text evidence="2">The sequence shown here is derived from an EMBL/GenBank/DDBJ whole genome shotgun (WGS) entry which is preliminary data.</text>
</comment>
<organism evidence="2 3">
    <name type="scientific">Streptococcus pneumoniae</name>
    <dbReference type="NCBI Taxonomy" id="1313"/>
    <lineage>
        <taxon>Bacteria</taxon>
        <taxon>Bacillati</taxon>
        <taxon>Bacillota</taxon>
        <taxon>Bacilli</taxon>
        <taxon>Lactobacillales</taxon>
        <taxon>Streptococcaceae</taxon>
        <taxon>Streptococcus</taxon>
    </lineage>
</organism>
<dbReference type="SUPFAM" id="SSF56235">
    <property type="entry name" value="N-terminal nucleophile aminohydrolases (Ntn hydrolases)"/>
    <property type="match status" value="1"/>
</dbReference>
<evidence type="ECO:0000313" key="3">
    <source>
        <dbReference type="Proteomes" id="UP000474228"/>
    </source>
</evidence>
<dbReference type="AlphaFoldDB" id="A0A6G2D6U0"/>
<name>A0A6G2D6U0_STREE</name>
<dbReference type="RefSeq" id="WP_330162943.1">
    <property type="nucleotide sequence ID" value="NZ_WNHJ01000977.1"/>
</dbReference>
<dbReference type="Gene3D" id="3.60.20.10">
    <property type="entry name" value="Glutamine Phosphoribosylpyrophosphate, subunit 1, domain 1"/>
    <property type="match status" value="1"/>
</dbReference>
<evidence type="ECO:0000259" key="1">
    <source>
        <dbReference type="PROSITE" id="PS51278"/>
    </source>
</evidence>
<sequence length="70" mass="7598">MRDPAIADFFAKAKTPLVLMGHARWATIGAITLANAHPFRVGDAKHTGLLGMHNGTIQSLKEKDRTDSEV</sequence>
<gene>
    <name evidence="2" type="ORF">GM539_14595</name>
</gene>
<proteinExistence type="predicted"/>
<dbReference type="InterPro" id="IPR029055">
    <property type="entry name" value="Ntn_hydrolases_N"/>
</dbReference>
<feature type="non-terminal residue" evidence="2">
    <location>
        <position position="70"/>
    </location>
</feature>
<dbReference type="PROSITE" id="PS51278">
    <property type="entry name" value="GATASE_TYPE_2"/>
    <property type="match status" value="1"/>
</dbReference>